<dbReference type="Proteomes" id="UP000823612">
    <property type="component" value="Unassembled WGS sequence"/>
</dbReference>
<dbReference type="CDD" id="cd02012">
    <property type="entry name" value="TPP_TK"/>
    <property type="match status" value="1"/>
</dbReference>
<dbReference type="PANTHER" id="PTHR47514">
    <property type="entry name" value="TRANSKETOLASE N-TERMINAL SECTION-RELATED"/>
    <property type="match status" value="1"/>
</dbReference>
<evidence type="ECO:0000259" key="4">
    <source>
        <dbReference type="Pfam" id="PF00456"/>
    </source>
</evidence>
<dbReference type="PANTHER" id="PTHR47514:SF1">
    <property type="entry name" value="TRANSKETOLASE N-TERMINAL SECTION-RELATED"/>
    <property type="match status" value="1"/>
</dbReference>
<evidence type="ECO:0000313" key="6">
    <source>
        <dbReference type="Proteomes" id="UP000823612"/>
    </source>
</evidence>
<comment type="cofactor">
    <cofactor evidence="1">
        <name>thiamine diphosphate</name>
        <dbReference type="ChEBI" id="CHEBI:58937"/>
    </cofactor>
</comment>
<accession>A0A9D9DRR9</accession>
<keyword evidence="3" id="KW-0786">Thiamine pyrophosphate</keyword>
<evidence type="ECO:0000256" key="2">
    <source>
        <dbReference type="ARBA" id="ARBA00007131"/>
    </source>
</evidence>
<evidence type="ECO:0000313" key="5">
    <source>
        <dbReference type="EMBL" id="MBO8432476.1"/>
    </source>
</evidence>
<dbReference type="Pfam" id="PF00456">
    <property type="entry name" value="Transketolase_N"/>
    <property type="match status" value="1"/>
</dbReference>
<dbReference type="EMBL" id="JADIMZ010000062">
    <property type="protein sequence ID" value="MBO8432476.1"/>
    <property type="molecule type" value="Genomic_DNA"/>
</dbReference>
<dbReference type="SUPFAM" id="SSF52518">
    <property type="entry name" value="Thiamin diphosphate-binding fold (THDP-binding)"/>
    <property type="match status" value="1"/>
</dbReference>
<gene>
    <name evidence="5" type="ORF">IAB08_04180</name>
</gene>
<feature type="domain" description="Transketolase N-terminal" evidence="4">
    <location>
        <begin position="12"/>
        <end position="271"/>
    </location>
</feature>
<dbReference type="AlphaFoldDB" id="A0A9D9DRR9"/>
<dbReference type="Gene3D" id="3.40.50.970">
    <property type="match status" value="1"/>
</dbReference>
<dbReference type="InterPro" id="IPR005474">
    <property type="entry name" value="Transketolase_N"/>
</dbReference>
<protein>
    <submittedName>
        <fullName evidence="5">Transketolase</fullName>
    </submittedName>
</protein>
<name>A0A9D9DRR9_9BACT</name>
<reference evidence="5" key="1">
    <citation type="submission" date="2020-10" db="EMBL/GenBank/DDBJ databases">
        <authorList>
            <person name="Gilroy R."/>
        </authorList>
    </citation>
    <scope>NUCLEOTIDE SEQUENCE</scope>
    <source>
        <strain evidence="5">2889</strain>
    </source>
</reference>
<comment type="similarity">
    <text evidence="2">Belongs to the transketolase family.</text>
</comment>
<proteinExistence type="inferred from homology"/>
<evidence type="ECO:0000256" key="1">
    <source>
        <dbReference type="ARBA" id="ARBA00001964"/>
    </source>
</evidence>
<dbReference type="InterPro" id="IPR029061">
    <property type="entry name" value="THDP-binding"/>
</dbReference>
<reference evidence="5" key="2">
    <citation type="journal article" date="2021" name="PeerJ">
        <title>Extensive microbial diversity within the chicken gut microbiome revealed by metagenomics and culture.</title>
        <authorList>
            <person name="Gilroy R."/>
            <person name="Ravi A."/>
            <person name="Getino M."/>
            <person name="Pursley I."/>
            <person name="Horton D.L."/>
            <person name="Alikhan N.F."/>
            <person name="Baker D."/>
            <person name="Gharbi K."/>
            <person name="Hall N."/>
            <person name="Watson M."/>
            <person name="Adriaenssens E.M."/>
            <person name="Foster-Nyarko E."/>
            <person name="Jarju S."/>
            <person name="Secka A."/>
            <person name="Antonio M."/>
            <person name="Oren A."/>
            <person name="Chaudhuri R.R."/>
            <person name="La Ragione R."/>
            <person name="Hildebrand F."/>
            <person name="Pallen M.J."/>
        </authorList>
    </citation>
    <scope>NUCLEOTIDE SEQUENCE</scope>
    <source>
        <strain evidence="5">2889</strain>
    </source>
</reference>
<sequence length="282" mass="30942">MLQTEQLRQMSTQVRRDVIRMIHSAKSGHTGGSLGCADFMTVLYFNVLEHDPKAFSIDGKGQDVFFLSNGHIAPVWYSVLARTGYFPIPELGTLRKLGSRLQGHPSISRQLPGIRMASGSLGQGMSNAIGMALAKKMDGDSHLVFSLHGDGELEEGQIWEAAMFAGAKKVDNLISVVDYNGLQIDGAVKDVMDLGNLRAKFEAFGWLVLEMNGNDVTDVEKVLRQAKACCGQGRPVMILMHTEMGHGVDFMRNLSKWHGTAPNDEQAEAALKQLPETEYGDY</sequence>
<evidence type="ECO:0000256" key="3">
    <source>
        <dbReference type="ARBA" id="ARBA00023052"/>
    </source>
</evidence>
<comment type="caution">
    <text evidence="5">The sequence shown here is derived from an EMBL/GenBank/DDBJ whole genome shotgun (WGS) entry which is preliminary data.</text>
</comment>
<organism evidence="5 6">
    <name type="scientific">Candidatus Pullibacteroides excrementavium</name>
    <dbReference type="NCBI Taxonomy" id="2840905"/>
    <lineage>
        <taxon>Bacteria</taxon>
        <taxon>Pseudomonadati</taxon>
        <taxon>Bacteroidota</taxon>
        <taxon>Bacteroidia</taxon>
        <taxon>Bacteroidales</taxon>
        <taxon>Candidatus Pullibacteroides</taxon>
    </lineage>
</organism>